<proteinExistence type="predicted"/>
<dbReference type="InterPro" id="IPR014729">
    <property type="entry name" value="Rossmann-like_a/b/a_fold"/>
</dbReference>
<gene>
    <name evidence="6" type="primary">cysS</name>
    <name evidence="6" type="ORF">MYF_03075</name>
</gene>
<evidence type="ECO:0000313" key="6">
    <source>
        <dbReference type="EMBL" id="AJC50101.1"/>
    </source>
</evidence>
<evidence type="ECO:0000256" key="1">
    <source>
        <dbReference type="ARBA" id="ARBA00011245"/>
    </source>
</evidence>
<dbReference type="EMBL" id="CP007585">
    <property type="protein sequence ID" value="AJC50101.1"/>
    <property type="molecule type" value="Genomic_DNA"/>
</dbReference>
<dbReference type="GO" id="GO:0006423">
    <property type="term" value="P:cysteinyl-tRNA aminoacylation"/>
    <property type="evidence" value="ECO:0007669"/>
    <property type="project" value="TreeGrafter"/>
</dbReference>
<dbReference type="RefSeq" id="WP_039387707.1">
    <property type="nucleotide sequence ID" value="NZ_CP007585.1"/>
</dbReference>
<dbReference type="HOGENOM" id="CLU_013528_0_0_14"/>
<evidence type="ECO:0000256" key="3">
    <source>
        <dbReference type="ARBA" id="ARBA00022741"/>
    </source>
</evidence>
<dbReference type="PANTHER" id="PTHR10890">
    <property type="entry name" value="CYSTEINYL-TRNA SYNTHETASE"/>
    <property type="match status" value="1"/>
</dbReference>
<evidence type="ECO:0000259" key="5">
    <source>
        <dbReference type="Pfam" id="PF01406"/>
    </source>
</evidence>
<dbReference type="Proteomes" id="UP000031129">
    <property type="component" value="Chromosome"/>
</dbReference>
<dbReference type="AlphaFoldDB" id="A0A0A8ED78"/>
<dbReference type="Pfam" id="PF01406">
    <property type="entry name" value="tRNA-synt_1e"/>
    <property type="match status" value="1"/>
</dbReference>
<evidence type="ECO:0000256" key="2">
    <source>
        <dbReference type="ARBA" id="ARBA00022598"/>
    </source>
</evidence>
<dbReference type="PRINTS" id="PR00983">
    <property type="entry name" value="TRNASYNTHCYS"/>
</dbReference>
<dbReference type="OrthoDB" id="9815130at2"/>
<name>A0A0A8ED78_MESFC</name>
<dbReference type="STRING" id="743971.MYF_03075"/>
<evidence type="ECO:0000313" key="7">
    <source>
        <dbReference type="Proteomes" id="UP000031129"/>
    </source>
</evidence>
<sequence length="404" mass="47127">MNLIKKSMSVYLCGPTVYDDIHVGNLRGIIIFDAIFEYLEKDKSVRINFLHNITDIDDKIIEKSLELRISEHELTEKYARQYLEILKIFNIKKPTKIVKVTQKMEEIIKYITILEKKGFTYYNENNDLVFNTSKISNYGIISGQKKELLMQKNNKNTKSNNDFVLWKITKKGLTFASPFGFGRPGWHTECAALIYDYFGENSLDLHGGGVDLIFPHHENENAQHFALSQNPISKNWFRVGIVNLNGKKMAKSLQNVILAKDFAKKYNPDIIRNIFLSINPTAPINLTDEIIKNHKKIIEKYEKVFFDWYFDTKNADIEKSSAVLDLFVEGKFAKANFLISELIKQKETAILRNIFTKLRFNFTKKILKPESLKKIKIWKQLNDEGKSDQANKIREELWKMFQNS</sequence>
<dbReference type="GO" id="GO:0005829">
    <property type="term" value="C:cytosol"/>
    <property type="evidence" value="ECO:0007669"/>
    <property type="project" value="TreeGrafter"/>
</dbReference>
<dbReference type="InterPro" id="IPR032678">
    <property type="entry name" value="tRNA-synt_1_cat_dom"/>
</dbReference>
<comment type="subunit">
    <text evidence="1">Monomer.</text>
</comment>
<protein>
    <submittedName>
        <fullName evidence="6">Cysteinyl-tRNA synthetase</fullName>
    </submittedName>
</protein>
<feature type="domain" description="tRNA synthetases class I catalytic" evidence="5">
    <location>
        <begin position="4"/>
        <end position="295"/>
    </location>
</feature>
<dbReference type="GO" id="GO:0004817">
    <property type="term" value="F:cysteine-tRNA ligase activity"/>
    <property type="evidence" value="ECO:0007669"/>
    <property type="project" value="TreeGrafter"/>
</dbReference>
<dbReference type="Gene3D" id="3.40.50.620">
    <property type="entry name" value="HUPs"/>
    <property type="match status" value="1"/>
</dbReference>
<dbReference type="GO" id="GO:0005524">
    <property type="term" value="F:ATP binding"/>
    <property type="evidence" value="ECO:0007669"/>
    <property type="project" value="UniProtKB-KW"/>
</dbReference>
<organism evidence="6 7">
    <name type="scientific">Mesomycoplasma flocculare ATCC 27399</name>
    <dbReference type="NCBI Taxonomy" id="743971"/>
    <lineage>
        <taxon>Bacteria</taxon>
        <taxon>Bacillati</taxon>
        <taxon>Mycoplasmatota</taxon>
        <taxon>Mycoplasmoidales</taxon>
        <taxon>Metamycoplasmataceae</taxon>
        <taxon>Mesomycoplasma</taxon>
    </lineage>
</organism>
<accession>A0A0A8ED78</accession>
<keyword evidence="3" id="KW-0547">Nucleotide-binding</keyword>
<keyword evidence="4" id="KW-0067">ATP-binding</keyword>
<dbReference type="InterPro" id="IPR024909">
    <property type="entry name" value="Cys-tRNA/MSH_ligase"/>
</dbReference>
<keyword evidence="6" id="KW-0030">Aminoacyl-tRNA synthetase</keyword>
<dbReference type="PANTHER" id="PTHR10890:SF3">
    <property type="entry name" value="CYSTEINE--TRNA LIGASE, CYTOPLASMIC"/>
    <property type="match status" value="1"/>
</dbReference>
<dbReference type="KEGG" id="mfq:MYF_03075"/>
<evidence type="ECO:0000256" key="4">
    <source>
        <dbReference type="ARBA" id="ARBA00022840"/>
    </source>
</evidence>
<keyword evidence="7" id="KW-1185">Reference proteome</keyword>
<keyword evidence="2" id="KW-0436">Ligase</keyword>
<reference evidence="6 7" key="1">
    <citation type="journal article" date="2015" name="Genome Announc.">
        <title>Complete Genome Sequence of Mycoplasma flocculare Strain Ms42T (ATCC 27399T).</title>
        <authorList>
            <person name="Calcutt M.J."/>
            <person name="Foecking M.F."/>
            <person name="Heidari M.B."/>
            <person name="McIntosh M.A."/>
        </authorList>
    </citation>
    <scope>NUCLEOTIDE SEQUENCE [LARGE SCALE GENOMIC DNA]</scope>
    <source>
        <strain evidence="7">ATCC 27399</strain>
    </source>
</reference>
<dbReference type="SUPFAM" id="SSF52374">
    <property type="entry name" value="Nucleotidylyl transferase"/>
    <property type="match status" value="1"/>
</dbReference>